<keyword evidence="2" id="KW-1185">Reference proteome</keyword>
<reference evidence="1 2" key="1">
    <citation type="submission" date="2023-02" db="EMBL/GenBank/DDBJ databases">
        <title>Streptomyces sp. SCA4-21 with antifungal activity against Fusarium oxysporum f. sp. cubense, Streptomyces sp. SCA2-17 with antifungal activity against Fusarium oxysporum f. sp. cubense.</title>
        <authorList>
            <person name="Qi D."/>
        </authorList>
    </citation>
    <scope>NUCLEOTIDE SEQUENCE [LARGE SCALE GENOMIC DNA]</scope>
    <source>
        <strain evidence="1 2">SCA4-21</strain>
    </source>
</reference>
<evidence type="ECO:0000313" key="1">
    <source>
        <dbReference type="EMBL" id="WNF01865.1"/>
    </source>
</evidence>
<name>A0ABY9VD85_9ACTN</name>
<proteinExistence type="predicted"/>
<gene>
    <name evidence="1" type="ORF">PS467_14595</name>
</gene>
<sequence>MRDGDEGDVVVPVAPGPALEVGQAAGDHEARTVIAVSFACMDVATASLIALDGAGDVMVPLASAKRTPPSCPTP</sequence>
<dbReference type="EMBL" id="CP117522">
    <property type="protein sequence ID" value="WNF01865.1"/>
    <property type="molecule type" value="Genomic_DNA"/>
</dbReference>
<accession>A0ABY9VD85</accession>
<protein>
    <submittedName>
        <fullName evidence="1">Uncharacterized protein</fullName>
    </submittedName>
</protein>
<organism evidence="1 2">
    <name type="scientific">Streptomyces luomodiensis</name>
    <dbReference type="NCBI Taxonomy" id="3026192"/>
    <lineage>
        <taxon>Bacteria</taxon>
        <taxon>Bacillati</taxon>
        <taxon>Actinomycetota</taxon>
        <taxon>Actinomycetes</taxon>
        <taxon>Kitasatosporales</taxon>
        <taxon>Streptomycetaceae</taxon>
        <taxon>Streptomyces</taxon>
    </lineage>
</organism>
<dbReference type="Proteomes" id="UP001305606">
    <property type="component" value="Chromosome"/>
</dbReference>
<evidence type="ECO:0000313" key="2">
    <source>
        <dbReference type="Proteomes" id="UP001305606"/>
    </source>
</evidence>